<name>A0A6S7CFR8_9BURK</name>
<evidence type="ECO:0000313" key="8">
    <source>
        <dbReference type="Proteomes" id="UP000494115"/>
    </source>
</evidence>
<feature type="transmembrane region" description="Helical" evidence="6">
    <location>
        <begin position="66"/>
        <end position="86"/>
    </location>
</feature>
<dbReference type="PIRSF" id="PIRSF006324">
    <property type="entry name" value="LeuE"/>
    <property type="match status" value="1"/>
</dbReference>
<keyword evidence="2" id="KW-1003">Cell membrane</keyword>
<evidence type="ECO:0000256" key="6">
    <source>
        <dbReference type="SAM" id="Phobius"/>
    </source>
</evidence>
<keyword evidence="3 6" id="KW-0812">Transmembrane</keyword>
<keyword evidence="4 6" id="KW-1133">Transmembrane helix</keyword>
<evidence type="ECO:0000256" key="2">
    <source>
        <dbReference type="ARBA" id="ARBA00022475"/>
    </source>
</evidence>
<dbReference type="RefSeq" id="WP_175103298.1">
    <property type="nucleotide sequence ID" value="NZ_CADIKM010000002.1"/>
</dbReference>
<dbReference type="InterPro" id="IPR001123">
    <property type="entry name" value="LeuE-type"/>
</dbReference>
<gene>
    <name evidence="7" type="primary">leuE</name>
    <name evidence="7" type="ORF">LMG28138_00769</name>
</gene>
<sequence>MLGITGFPFFLLAVMLLNITPGPDTAYIVARSVGQGRRAGFVSVLGISAGCVVHTLATAFGLTAILAASAAAFTVIKVAGAAYLIYLGVRMIMTRRPAVPASGTSDCPASTHTVAARDTSARNRGLSTDGLDSTRTSPAEFTNRPMSLRSLFLQGFWTNVLNPKVVLFFVSFFPQFVSVDSPHKTLAFLALGGTFILMSTIWDGFVAWIAGSVTHRMRGRPGIKRWLDRIVGTAFVGLGIRLALVHR</sequence>
<keyword evidence="5 6" id="KW-0472">Membrane</keyword>
<organism evidence="7 8">
    <name type="scientific">Pararobbsia alpina</name>
    <dbReference type="NCBI Taxonomy" id="621374"/>
    <lineage>
        <taxon>Bacteria</taxon>
        <taxon>Pseudomonadati</taxon>
        <taxon>Pseudomonadota</taxon>
        <taxon>Betaproteobacteria</taxon>
        <taxon>Burkholderiales</taxon>
        <taxon>Burkholderiaceae</taxon>
        <taxon>Pararobbsia</taxon>
    </lineage>
</organism>
<protein>
    <submittedName>
        <fullName evidence="7">Leucine efflux protein</fullName>
    </submittedName>
</protein>
<accession>A0A6S7CFR8</accession>
<feature type="transmembrane region" description="Helical" evidence="6">
    <location>
        <begin position="186"/>
        <end position="214"/>
    </location>
</feature>
<dbReference type="EMBL" id="CADIKM010000002">
    <property type="protein sequence ID" value="CAB3779063.1"/>
    <property type="molecule type" value="Genomic_DNA"/>
</dbReference>
<dbReference type="PANTHER" id="PTHR30086:SF20">
    <property type="entry name" value="ARGININE EXPORTER PROTEIN ARGO-RELATED"/>
    <property type="match status" value="1"/>
</dbReference>
<evidence type="ECO:0000256" key="5">
    <source>
        <dbReference type="ARBA" id="ARBA00023136"/>
    </source>
</evidence>
<dbReference type="PANTHER" id="PTHR30086">
    <property type="entry name" value="ARGININE EXPORTER PROTEIN ARGO"/>
    <property type="match status" value="1"/>
</dbReference>
<evidence type="ECO:0000256" key="4">
    <source>
        <dbReference type="ARBA" id="ARBA00022989"/>
    </source>
</evidence>
<dbReference type="GO" id="GO:0005886">
    <property type="term" value="C:plasma membrane"/>
    <property type="evidence" value="ECO:0007669"/>
    <property type="project" value="UniProtKB-SubCell"/>
</dbReference>
<feature type="transmembrane region" description="Helical" evidence="6">
    <location>
        <begin position="151"/>
        <end position="174"/>
    </location>
</feature>
<evidence type="ECO:0000313" key="7">
    <source>
        <dbReference type="EMBL" id="CAB3779063.1"/>
    </source>
</evidence>
<evidence type="ECO:0000256" key="3">
    <source>
        <dbReference type="ARBA" id="ARBA00022692"/>
    </source>
</evidence>
<feature type="transmembrane region" description="Helical" evidence="6">
    <location>
        <begin position="41"/>
        <end position="60"/>
    </location>
</feature>
<keyword evidence="8" id="KW-1185">Reference proteome</keyword>
<dbReference type="Pfam" id="PF01810">
    <property type="entry name" value="LysE"/>
    <property type="match status" value="1"/>
</dbReference>
<reference evidence="7 8" key="1">
    <citation type="submission" date="2020-04" db="EMBL/GenBank/DDBJ databases">
        <authorList>
            <person name="De Canck E."/>
        </authorList>
    </citation>
    <scope>NUCLEOTIDE SEQUENCE [LARGE SCALE GENOMIC DNA]</scope>
    <source>
        <strain evidence="7 8">LMG 28138</strain>
    </source>
</reference>
<evidence type="ECO:0000256" key="1">
    <source>
        <dbReference type="ARBA" id="ARBA00004651"/>
    </source>
</evidence>
<feature type="transmembrane region" description="Helical" evidence="6">
    <location>
        <begin position="6"/>
        <end position="29"/>
    </location>
</feature>
<dbReference type="Proteomes" id="UP000494115">
    <property type="component" value="Unassembled WGS sequence"/>
</dbReference>
<proteinExistence type="predicted"/>
<dbReference type="AlphaFoldDB" id="A0A6S7CFR8"/>
<comment type="subcellular location">
    <subcellularLocation>
        <location evidence="1">Cell membrane</location>
        <topology evidence="1">Multi-pass membrane protein</topology>
    </subcellularLocation>
</comment>
<dbReference type="GO" id="GO:0015171">
    <property type="term" value="F:amino acid transmembrane transporter activity"/>
    <property type="evidence" value="ECO:0007669"/>
    <property type="project" value="TreeGrafter"/>
</dbReference>